<dbReference type="AlphaFoldDB" id="A0A1H4R074"/>
<reference evidence="3" key="1">
    <citation type="submission" date="2016-10" db="EMBL/GenBank/DDBJ databases">
        <authorList>
            <person name="Varghese N."/>
        </authorList>
    </citation>
    <scope>NUCLEOTIDE SEQUENCE [LARGE SCALE GENOMIC DNA]</scope>
    <source>
        <strain evidence="3">DSM 44719</strain>
    </source>
</reference>
<keyword evidence="1" id="KW-0812">Transmembrane</keyword>
<organism evidence="2 3">
    <name type="scientific">Rhodococcus jostii</name>
    <dbReference type="NCBI Taxonomy" id="132919"/>
    <lineage>
        <taxon>Bacteria</taxon>
        <taxon>Bacillati</taxon>
        <taxon>Actinomycetota</taxon>
        <taxon>Actinomycetes</taxon>
        <taxon>Mycobacteriales</taxon>
        <taxon>Nocardiaceae</taxon>
        <taxon>Rhodococcus</taxon>
    </lineage>
</organism>
<feature type="transmembrane region" description="Helical" evidence="1">
    <location>
        <begin position="361"/>
        <end position="379"/>
    </location>
</feature>
<proteinExistence type="predicted"/>
<keyword evidence="1" id="KW-1133">Transmembrane helix</keyword>
<evidence type="ECO:0000313" key="2">
    <source>
        <dbReference type="EMBL" id="SEC25157.1"/>
    </source>
</evidence>
<evidence type="ECO:0000313" key="3">
    <source>
        <dbReference type="Proteomes" id="UP000183407"/>
    </source>
</evidence>
<feature type="transmembrane region" description="Helical" evidence="1">
    <location>
        <begin position="308"/>
        <end position="341"/>
    </location>
</feature>
<dbReference type="EMBL" id="FNTL01000004">
    <property type="protein sequence ID" value="SEC25157.1"/>
    <property type="molecule type" value="Genomic_DNA"/>
</dbReference>
<gene>
    <name evidence="2" type="ORF">SAMN04490220_1167</name>
</gene>
<protein>
    <submittedName>
        <fullName evidence="2">Uncharacterized protein</fullName>
    </submittedName>
</protein>
<dbReference type="Proteomes" id="UP000183407">
    <property type="component" value="Unassembled WGS sequence"/>
</dbReference>
<feature type="transmembrane region" description="Helical" evidence="1">
    <location>
        <begin position="270"/>
        <end position="288"/>
    </location>
</feature>
<sequence>MDVASSDAGGGLYRTEAAEIRGALLSSRTYCLEFGGRPGGYAKAVEANEHLRGGQSGAAGEQVSVLFIADPGTPAALAERIAEYLPQRLRSPDRPERRWTTCVRRKPYLADEQADFADVIDTVDPSSEAEDIVVYLTDLPRREDTLPVVADVSAGHKFALISVAGVGGVRIERRVRTVTELAIARVLGEPELMPPGAARRFRSAQTEDGIRYFAPSGLRRLRLLSGMVRANRPWRLVTGLSKVLVGAFATGAIALATDTIWLFADTMGPWRMSAATILSIVAMILWLILDHELWERPKSPAERDRSVLYNTATVVTLVIGVVVLHVALFCLLLFTACLALPPELLSPILGHGVNFSDYLTLTWLLASIATIGGALGSGLEDDAAVKEAAYGVRQRQRIEETRSPSNETR</sequence>
<name>A0A1H4R074_RHOJO</name>
<feature type="transmembrane region" description="Helical" evidence="1">
    <location>
        <begin position="243"/>
        <end position="264"/>
    </location>
</feature>
<evidence type="ECO:0000256" key="1">
    <source>
        <dbReference type="SAM" id="Phobius"/>
    </source>
</evidence>
<accession>A0A1H4R074</accession>
<keyword evidence="1" id="KW-0472">Membrane</keyword>